<sequence>MNSLFNLLGLSKQTVHQSRVRYRKFEAELQELIVQVDQIRSEHPGCGVEKMYMSLRPKTMGRDKFCEIFMSLGYRVVQHRNYQRTTTPGHIRYPNLIRGMVVNRPYQVVQSDITYFSVEGRFYYLVFIIDVYTKEILGYNVSDHLRASSNVVALKKALVQVKELSFGMIHHSDMGCQYTSEEYLSLLRKNGVIVSMGGCAQENAYAERVNGIIKNEYLKYQTITTFKQLVSAVRKAVKHYNQSRKHQAFKNRFTPLEFKEKVVNLSTQRRPMAIIYAAENYKIKEASSLLDFSPKEVPQAHNCPLELNEC</sequence>
<evidence type="ECO:0000313" key="2">
    <source>
        <dbReference type="EMBL" id="GAA4827095.1"/>
    </source>
</evidence>
<comment type="caution">
    <text evidence="2">The sequence shown here is derived from an EMBL/GenBank/DDBJ whole genome shotgun (WGS) entry which is preliminary data.</text>
</comment>
<protein>
    <submittedName>
        <fullName evidence="2">IS3 family transposase</fullName>
    </submittedName>
</protein>
<gene>
    <name evidence="2" type="ORF">GCM10023331_09860</name>
</gene>
<feature type="domain" description="Integrase catalytic" evidence="1">
    <location>
        <begin position="101"/>
        <end position="263"/>
    </location>
</feature>
<evidence type="ECO:0000313" key="3">
    <source>
        <dbReference type="Proteomes" id="UP001500298"/>
    </source>
</evidence>
<keyword evidence="3" id="KW-1185">Reference proteome</keyword>
<dbReference type="InterPro" id="IPR001584">
    <property type="entry name" value="Integrase_cat-core"/>
</dbReference>
<reference evidence="3" key="1">
    <citation type="journal article" date="2019" name="Int. J. Syst. Evol. Microbiol.">
        <title>The Global Catalogue of Microorganisms (GCM) 10K type strain sequencing project: providing services to taxonomists for standard genome sequencing and annotation.</title>
        <authorList>
            <consortium name="The Broad Institute Genomics Platform"/>
            <consortium name="The Broad Institute Genome Sequencing Center for Infectious Disease"/>
            <person name="Wu L."/>
            <person name="Ma J."/>
        </authorList>
    </citation>
    <scope>NUCLEOTIDE SEQUENCE [LARGE SCALE GENOMIC DNA]</scope>
    <source>
        <strain evidence="3">JCM 18326</strain>
    </source>
</reference>
<proteinExistence type="predicted"/>
<organism evidence="2 3">
    <name type="scientific">Algivirga pacifica</name>
    <dbReference type="NCBI Taxonomy" id="1162670"/>
    <lineage>
        <taxon>Bacteria</taxon>
        <taxon>Pseudomonadati</taxon>
        <taxon>Bacteroidota</taxon>
        <taxon>Cytophagia</taxon>
        <taxon>Cytophagales</taxon>
        <taxon>Flammeovirgaceae</taxon>
        <taxon>Algivirga</taxon>
    </lineage>
</organism>
<name>A0ABP9D7N6_9BACT</name>
<evidence type="ECO:0000259" key="1">
    <source>
        <dbReference type="PROSITE" id="PS50994"/>
    </source>
</evidence>
<dbReference type="InterPro" id="IPR036397">
    <property type="entry name" value="RNaseH_sf"/>
</dbReference>
<dbReference type="Gene3D" id="3.30.420.10">
    <property type="entry name" value="Ribonuclease H-like superfamily/Ribonuclease H"/>
    <property type="match status" value="1"/>
</dbReference>
<dbReference type="SUPFAM" id="SSF53098">
    <property type="entry name" value="Ribonuclease H-like"/>
    <property type="match status" value="1"/>
</dbReference>
<dbReference type="NCBIfam" id="NF033516">
    <property type="entry name" value="transpos_IS3"/>
    <property type="match status" value="1"/>
</dbReference>
<dbReference type="InterPro" id="IPR050900">
    <property type="entry name" value="Transposase_IS3/IS150/IS904"/>
</dbReference>
<dbReference type="EMBL" id="BAABJX010000017">
    <property type="protein sequence ID" value="GAA4827095.1"/>
    <property type="molecule type" value="Genomic_DNA"/>
</dbReference>
<dbReference type="PROSITE" id="PS50994">
    <property type="entry name" value="INTEGRASE"/>
    <property type="match status" value="1"/>
</dbReference>
<dbReference type="PANTHER" id="PTHR46889:SF5">
    <property type="entry name" value="INTEGRASE PROTEIN"/>
    <property type="match status" value="1"/>
</dbReference>
<dbReference type="Pfam" id="PF00665">
    <property type="entry name" value="rve"/>
    <property type="match status" value="1"/>
</dbReference>
<dbReference type="Proteomes" id="UP001500298">
    <property type="component" value="Unassembled WGS sequence"/>
</dbReference>
<dbReference type="PANTHER" id="PTHR46889">
    <property type="entry name" value="TRANSPOSASE INSF FOR INSERTION SEQUENCE IS3B-RELATED"/>
    <property type="match status" value="1"/>
</dbReference>
<dbReference type="RefSeq" id="WP_345369698.1">
    <property type="nucleotide sequence ID" value="NZ_BAABJX010000017.1"/>
</dbReference>
<accession>A0ABP9D7N6</accession>
<dbReference type="InterPro" id="IPR012337">
    <property type="entry name" value="RNaseH-like_sf"/>
</dbReference>
<dbReference type="InterPro" id="IPR048020">
    <property type="entry name" value="Transpos_IS3"/>
</dbReference>